<dbReference type="EMBL" id="BQNB010012159">
    <property type="protein sequence ID" value="GJS99964.1"/>
    <property type="molecule type" value="Genomic_DNA"/>
</dbReference>
<gene>
    <name evidence="1" type="ORF">Tco_0678661</name>
    <name evidence="2" type="ORF">Tco_0821134</name>
    <name evidence="3" type="ORF">Tco_0907414</name>
</gene>
<name>A0ABQ5CKA7_9ASTR</name>
<evidence type="ECO:0000313" key="1">
    <source>
        <dbReference type="EMBL" id="GJS64097.1"/>
    </source>
</evidence>
<dbReference type="EMBL" id="BQNB010014352">
    <property type="protein sequence ID" value="GJT27139.1"/>
    <property type="molecule type" value="Genomic_DNA"/>
</dbReference>
<accession>A0ABQ5CKA7</accession>
<proteinExistence type="predicted"/>
<organism evidence="3 4">
    <name type="scientific">Tanacetum coccineum</name>
    <dbReference type="NCBI Taxonomy" id="301880"/>
    <lineage>
        <taxon>Eukaryota</taxon>
        <taxon>Viridiplantae</taxon>
        <taxon>Streptophyta</taxon>
        <taxon>Embryophyta</taxon>
        <taxon>Tracheophyta</taxon>
        <taxon>Spermatophyta</taxon>
        <taxon>Magnoliopsida</taxon>
        <taxon>eudicotyledons</taxon>
        <taxon>Gunneridae</taxon>
        <taxon>Pentapetalae</taxon>
        <taxon>asterids</taxon>
        <taxon>campanulids</taxon>
        <taxon>Asterales</taxon>
        <taxon>Asteraceae</taxon>
        <taxon>Asteroideae</taxon>
        <taxon>Anthemideae</taxon>
        <taxon>Anthemidinae</taxon>
        <taxon>Tanacetum</taxon>
    </lineage>
</organism>
<reference evidence="3" key="1">
    <citation type="journal article" date="2022" name="Int. J. Mol. Sci.">
        <title>Draft Genome of Tanacetum Coccineum: Genomic Comparison of Closely Related Tanacetum-Family Plants.</title>
        <authorList>
            <person name="Yamashiro T."/>
            <person name="Shiraishi A."/>
            <person name="Nakayama K."/>
            <person name="Satake H."/>
        </authorList>
    </citation>
    <scope>NUCLEOTIDE SEQUENCE</scope>
</reference>
<reference evidence="3" key="2">
    <citation type="submission" date="2022-01" db="EMBL/GenBank/DDBJ databases">
        <authorList>
            <person name="Yamashiro T."/>
            <person name="Shiraishi A."/>
            <person name="Satake H."/>
            <person name="Nakayama K."/>
        </authorList>
    </citation>
    <scope>NUCLEOTIDE SEQUENCE</scope>
</reference>
<dbReference type="Proteomes" id="UP001151760">
    <property type="component" value="Unassembled WGS sequence"/>
</dbReference>
<evidence type="ECO:0000313" key="3">
    <source>
        <dbReference type="EMBL" id="GJT27139.1"/>
    </source>
</evidence>
<sequence length="97" mass="10516">MLGAAGVQIPEDNLIRLMETVDLLSGNFSFRVPSILSFFVLPEGCDPLALVDGFTPVEDNIAAKLQIIGVGYKGIILLEYDRLAQYKNAASSELCLI</sequence>
<evidence type="ECO:0000313" key="4">
    <source>
        <dbReference type="Proteomes" id="UP001151760"/>
    </source>
</evidence>
<protein>
    <submittedName>
        <fullName evidence="3">Uncharacterized protein</fullName>
    </submittedName>
</protein>
<keyword evidence="4" id="KW-1185">Reference proteome</keyword>
<evidence type="ECO:0000313" key="2">
    <source>
        <dbReference type="EMBL" id="GJS99964.1"/>
    </source>
</evidence>
<dbReference type="EMBL" id="BQNB010009478">
    <property type="protein sequence ID" value="GJS64097.1"/>
    <property type="molecule type" value="Genomic_DNA"/>
</dbReference>
<comment type="caution">
    <text evidence="3">The sequence shown here is derived from an EMBL/GenBank/DDBJ whole genome shotgun (WGS) entry which is preliminary data.</text>
</comment>